<feature type="transmembrane region" description="Helical" evidence="1">
    <location>
        <begin position="37"/>
        <end position="56"/>
    </location>
</feature>
<comment type="caution">
    <text evidence="2">The sequence shown here is derived from an EMBL/GenBank/DDBJ whole genome shotgun (WGS) entry which is preliminary data.</text>
</comment>
<accession>A0A1Q5P085</accession>
<reference evidence="2 3" key="1">
    <citation type="submission" date="2016-12" db="EMBL/GenBank/DDBJ databases">
        <title>Domibacillus sp. SAOS 44 whole genome sequencing.</title>
        <authorList>
            <person name="Verma A."/>
            <person name="Krishnamurthi S."/>
        </authorList>
    </citation>
    <scope>NUCLEOTIDE SEQUENCE [LARGE SCALE GENOMIC DNA]</scope>
    <source>
        <strain evidence="2 3">SAOS 44</strain>
    </source>
</reference>
<name>A0A1Q5P085_9BACI</name>
<keyword evidence="3" id="KW-1185">Reference proteome</keyword>
<dbReference type="AlphaFoldDB" id="A0A1Q5P085"/>
<organism evidence="2 3">
    <name type="scientific">Domibacillus mangrovi</name>
    <dbReference type="NCBI Taxonomy" id="1714354"/>
    <lineage>
        <taxon>Bacteria</taxon>
        <taxon>Bacillati</taxon>
        <taxon>Bacillota</taxon>
        <taxon>Bacilli</taxon>
        <taxon>Bacillales</taxon>
        <taxon>Bacillaceae</taxon>
        <taxon>Domibacillus</taxon>
    </lineage>
</organism>
<evidence type="ECO:0000313" key="2">
    <source>
        <dbReference type="EMBL" id="OKL35675.1"/>
    </source>
</evidence>
<proteinExistence type="predicted"/>
<evidence type="ECO:0000313" key="3">
    <source>
        <dbReference type="Proteomes" id="UP000186524"/>
    </source>
</evidence>
<keyword evidence="1" id="KW-1133">Transmembrane helix</keyword>
<sequence length="64" mass="7499">MIRKRICKLDEENIMKLDGPFLTIFSMIKDEGMAVKWMAVHLLHWLYLLLSVTGLFEKDEQDGS</sequence>
<evidence type="ECO:0000256" key="1">
    <source>
        <dbReference type="SAM" id="Phobius"/>
    </source>
</evidence>
<gene>
    <name evidence="2" type="ORF">BLL40_13915</name>
</gene>
<dbReference type="Proteomes" id="UP000186524">
    <property type="component" value="Unassembled WGS sequence"/>
</dbReference>
<keyword evidence="1" id="KW-0472">Membrane</keyword>
<protein>
    <submittedName>
        <fullName evidence="2">Uncharacterized protein</fullName>
    </submittedName>
</protein>
<dbReference type="STRING" id="1714354.BLL40_13915"/>
<keyword evidence="1" id="KW-0812">Transmembrane</keyword>
<dbReference type="EMBL" id="MRWQ01000014">
    <property type="protein sequence ID" value="OKL35675.1"/>
    <property type="molecule type" value="Genomic_DNA"/>
</dbReference>